<keyword evidence="6" id="KW-0067">ATP-binding</keyword>
<dbReference type="SUPFAM" id="SSF82649">
    <property type="entry name" value="SufE/NifU"/>
    <property type="match status" value="1"/>
</dbReference>
<proteinExistence type="predicted"/>
<organism evidence="9 10">
    <name type="scientific">Helcococcus kunzii ATCC 51366</name>
    <dbReference type="NCBI Taxonomy" id="883114"/>
    <lineage>
        <taxon>Bacteria</taxon>
        <taxon>Bacillati</taxon>
        <taxon>Bacillota</taxon>
        <taxon>Tissierellia</taxon>
        <taxon>Tissierellales</taxon>
        <taxon>Peptoniphilaceae</taxon>
        <taxon>Helcococcus</taxon>
    </lineage>
</organism>
<evidence type="ECO:0000256" key="4">
    <source>
        <dbReference type="ARBA" id="ARBA00022598"/>
    </source>
</evidence>
<keyword evidence="10" id="KW-1185">Reference proteome</keyword>
<dbReference type="InterPro" id="IPR004143">
    <property type="entry name" value="BPL_LPL_catalytic"/>
</dbReference>
<dbReference type="OrthoDB" id="9788148at2"/>
<keyword evidence="5" id="KW-0547">Nucleotide-binding</keyword>
<accession>H3NL03</accession>
<name>H3NL03_9FIRM</name>
<dbReference type="RefSeq" id="WP_005396761.1">
    <property type="nucleotide sequence ID" value="NZ_JH601088.1"/>
</dbReference>
<dbReference type="Proteomes" id="UP000004191">
    <property type="component" value="Unassembled WGS sequence"/>
</dbReference>
<dbReference type="GO" id="GO:0016979">
    <property type="term" value="F:lipoate-protein ligase activity"/>
    <property type="evidence" value="ECO:0007669"/>
    <property type="project" value="UniProtKB-EC"/>
</dbReference>
<dbReference type="Gene3D" id="3.30.390.50">
    <property type="entry name" value="CO dehydrogenase flavoprotein, C-terminal domain"/>
    <property type="match status" value="1"/>
</dbReference>
<dbReference type="GO" id="GO:0005737">
    <property type="term" value="C:cytoplasm"/>
    <property type="evidence" value="ECO:0007669"/>
    <property type="project" value="TreeGrafter"/>
</dbReference>
<gene>
    <name evidence="9" type="ORF">HMPREF9709_00014</name>
</gene>
<dbReference type="UniPathway" id="UPA00537">
    <property type="reaction ID" value="UER00594"/>
</dbReference>
<reference evidence="9 10" key="1">
    <citation type="submission" date="2012-01" db="EMBL/GenBank/DDBJ databases">
        <title>The Genome Sequence of Helcococcus kunzii ATCC 51366.</title>
        <authorList>
            <consortium name="The Broad Institute Genome Sequencing Platform"/>
            <person name="Earl A."/>
            <person name="Ward D."/>
            <person name="Feldgarden M."/>
            <person name="Gevers D."/>
            <person name="Huys G."/>
            <person name="Young S.K."/>
            <person name="Zeng Q."/>
            <person name="Gargeya S."/>
            <person name="Fitzgerald M."/>
            <person name="Haas B."/>
            <person name="Abouelleil A."/>
            <person name="Alvarado L."/>
            <person name="Arachchi H.M."/>
            <person name="Berlin A."/>
            <person name="Chapman S.B."/>
            <person name="Gearin G."/>
            <person name="Goldberg J."/>
            <person name="Griggs A."/>
            <person name="Gujja S."/>
            <person name="Hansen M."/>
            <person name="Heiman D."/>
            <person name="Howarth C."/>
            <person name="Larimer J."/>
            <person name="Lui A."/>
            <person name="MacDonald P.J.P."/>
            <person name="McCowen C."/>
            <person name="Montmayeur A."/>
            <person name="Murphy C."/>
            <person name="Neiman D."/>
            <person name="Pearson M."/>
            <person name="Priest M."/>
            <person name="Roberts A."/>
            <person name="Saif S."/>
            <person name="Shea T."/>
            <person name="Sisk P."/>
            <person name="Stolte C."/>
            <person name="Sykes S."/>
            <person name="Wortman J."/>
            <person name="Nusbaum C."/>
            <person name="Birren B."/>
        </authorList>
    </citation>
    <scope>NUCLEOTIDE SEQUENCE [LARGE SCALE GENOMIC DNA]</scope>
    <source>
        <strain evidence="9 10">ATCC 51366</strain>
    </source>
</reference>
<dbReference type="PANTHER" id="PTHR12561">
    <property type="entry name" value="LIPOATE-PROTEIN LIGASE"/>
    <property type="match status" value="1"/>
</dbReference>
<dbReference type="Pfam" id="PF21948">
    <property type="entry name" value="LplA-B_cat"/>
    <property type="match status" value="1"/>
</dbReference>
<evidence type="ECO:0000256" key="1">
    <source>
        <dbReference type="ARBA" id="ARBA00005085"/>
    </source>
</evidence>
<dbReference type="InterPro" id="IPR019491">
    <property type="entry name" value="Lipoate_protein_ligase_C"/>
</dbReference>
<dbReference type="STRING" id="883114.HMPREF9709_00014"/>
<dbReference type="EMBL" id="AGEI01000001">
    <property type="protein sequence ID" value="EHR36427.1"/>
    <property type="molecule type" value="Genomic_DNA"/>
</dbReference>
<sequence>MKGRVITLDSNDVYKNIAQEYKYFLELKDEVILLLWQNSPSVIMGRNQNVYRELDLEYIKSREINIARRFTGGGAVYHDLGNLNFTIISPQKYKDIELWMEIVQTALSKLHIPSERKGRNDLLLDGKKFSGMAWLDDEDKFMIHGTLMVDLDLNQLYQCLTPDMSKFVGKGIKSIRSRVCNLKEKQRDISIEKLSDALIETFCEKYPNSTIEKPKAFELYKDIYNKLKSSEWIFGKNEKANIEKTYNIENKPCKFEIWIENDIILKLNIYSDTLQLDKIEKLEQSLLNKKYSEIQIDKEINSIWG</sequence>
<dbReference type="PROSITE" id="PS51733">
    <property type="entry name" value="BPL_LPL_CATALYTIC"/>
    <property type="match status" value="1"/>
</dbReference>
<comment type="catalytic activity">
    <reaction evidence="7">
        <text>L-lysyl-[lipoyl-carrier protein] + (R)-lipoate + ATP = N(6)-[(R)-lipoyl]-L-lysyl-[lipoyl-carrier protein] + AMP + diphosphate + H(+)</text>
        <dbReference type="Rhea" id="RHEA:49288"/>
        <dbReference type="Rhea" id="RHEA-COMP:10500"/>
        <dbReference type="Rhea" id="RHEA-COMP:10502"/>
        <dbReference type="ChEBI" id="CHEBI:15378"/>
        <dbReference type="ChEBI" id="CHEBI:29969"/>
        <dbReference type="ChEBI" id="CHEBI:30616"/>
        <dbReference type="ChEBI" id="CHEBI:33019"/>
        <dbReference type="ChEBI" id="CHEBI:83088"/>
        <dbReference type="ChEBI" id="CHEBI:83099"/>
        <dbReference type="ChEBI" id="CHEBI:456215"/>
        <dbReference type="EC" id="6.3.1.20"/>
    </reaction>
</comment>
<dbReference type="HOGENOM" id="CLU_022986_0_1_9"/>
<feature type="domain" description="BPL/LPL catalytic" evidence="8">
    <location>
        <begin position="27"/>
        <end position="210"/>
    </location>
</feature>
<dbReference type="GO" id="GO:0005524">
    <property type="term" value="F:ATP binding"/>
    <property type="evidence" value="ECO:0007669"/>
    <property type="project" value="UniProtKB-KW"/>
</dbReference>
<evidence type="ECO:0000313" key="9">
    <source>
        <dbReference type="EMBL" id="EHR36427.1"/>
    </source>
</evidence>
<evidence type="ECO:0000256" key="3">
    <source>
        <dbReference type="ARBA" id="ARBA00012367"/>
    </source>
</evidence>
<dbReference type="AlphaFoldDB" id="H3NL03"/>
<dbReference type="GO" id="GO:0009249">
    <property type="term" value="P:protein lipoylation"/>
    <property type="evidence" value="ECO:0007669"/>
    <property type="project" value="InterPro"/>
</dbReference>
<dbReference type="Pfam" id="PF10437">
    <property type="entry name" value="Lip_prot_lig_C"/>
    <property type="match status" value="1"/>
</dbReference>
<evidence type="ECO:0000313" key="10">
    <source>
        <dbReference type="Proteomes" id="UP000004191"/>
    </source>
</evidence>
<keyword evidence="9" id="KW-0808">Transferase</keyword>
<dbReference type="PANTHER" id="PTHR12561:SF3">
    <property type="entry name" value="LIPOYLTRANSFERASE 1, MITOCHONDRIAL"/>
    <property type="match status" value="1"/>
</dbReference>
<dbReference type="EC" id="6.3.1.20" evidence="3"/>
<dbReference type="eggNOG" id="COG0095">
    <property type="taxonomic scope" value="Bacteria"/>
</dbReference>
<dbReference type="GeneID" id="96998043"/>
<dbReference type="NCBIfam" id="TIGR00545">
    <property type="entry name" value="lipoyltrans"/>
    <property type="match status" value="1"/>
</dbReference>
<protein>
    <recommendedName>
        <fullName evidence="3">lipoate--protein ligase</fullName>
        <ecNumber evidence="3">6.3.1.20</ecNumber>
    </recommendedName>
</protein>
<evidence type="ECO:0000256" key="7">
    <source>
        <dbReference type="ARBA" id="ARBA00048037"/>
    </source>
</evidence>
<comment type="pathway">
    <text evidence="1">Protein modification; protein lipoylation via exogenous pathway; protein N(6)-(lipoyl)lysine from lipoate: step 2/2.</text>
</comment>
<dbReference type="SUPFAM" id="SSF55681">
    <property type="entry name" value="Class II aaRS and biotin synthetases"/>
    <property type="match status" value="1"/>
</dbReference>
<comment type="caution">
    <text evidence="9">The sequence shown here is derived from an EMBL/GenBank/DDBJ whole genome shotgun (WGS) entry which is preliminary data.</text>
</comment>
<dbReference type="Gene3D" id="3.30.930.10">
    <property type="entry name" value="Bira Bifunctional Protein, Domain 2"/>
    <property type="match status" value="1"/>
</dbReference>
<keyword evidence="4 9" id="KW-0436">Ligase</keyword>
<comment type="pathway">
    <text evidence="2">Protein modification; protein lipoylation via exogenous pathway; protein N(6)-(lipoyl)lysine from lipoate: step 1/2.</text>
</comment>
<dbReference type="InterPro" id="IPR045864">
    <property type="entry name" value="aa-tRNA-synth_II/BPL/LPL"/>
</dbReference>
<evidence type="ECO:0000259" key="8">
    <source>
        <dbReference type="PROSITE" id="PS51733"/>
    </source>
</evidence>
<dbReference type="GO" id="GO:0017118">
    <property type="term" value="F:lipoyltransferase activity"/>
    <property type="evidence" value="ECO:0007669"/>
    <property type="project" value="TreeGrafter"/>
</dbReference>
<evidence type="ECO:0000256" key="6">
    <source>
        <dbReference type="ARBA" id="ARBA00022840"/>
    </source>
</evidence>
<dbReference type="CDD" id="cd16443">
    <property type="entry name" value="LplA"/>
    <property type="match status" value="1"/>
</dbReference>
<evidence type="ECO:0000256" key="5">
    <source>
        <dbReference type="ARBA" id="ARBA00022741"/>
    </source>
</evidence>
<dbReference type="PATRIC" id="fig|883114.3.peg.14"/>
<evidence type="ECO:0000256" key="2">
    <source>
        <dbReference type="ARBA" id="ARBA00005124"/>
    </source>
</evidence>
<dbReference type="InterPro" id="IPR004562">
    <property type="entry name" value="LipoylTrfase_LipoateP_Ligase"/>
</dbReference>